<dbReference type="PANTHER" id="PTHR23327">
    <property type="entry name" value="RING FINGER PROTEIN 127"/>
    <property type="match status" value="1"/>
</dbReference>
<evidence type="ECO:0000256" key="4">
    <source>
        <dbReference type="PROSITE-ProRule" id="PRU00175"/>
    </source>
</evidence>
<feature type="compositionally biased region" description="Low complexity" evidence="5">
    <location>
        <begin position="778"/>
        <end position="791"/>
    </location>
</feature>
<keyword evidence="8" id="KW-1185">Reference proteome</keyword>
<feature type="compositionally biased region" description="Acidic residues" evidence="5">
    <location>
        <begin position="526"/>
        <end position="537"/>
    </location>
</feature>
<evidence type="ECO:0000256" key="5">
    <source>
        <dbReference type="SAM" id="MobiDB-lite"/>
    </source>
</evidence>
<dbReference type="PROSITE" id="PS50089">
    <property type="entry name" value="ZF_RING_2"/>
    <property type="match status" value="1"/>
</dbReference>
<feature type="compositionally biased region" description="Low complexity" evidence="5">
    <location>
        <begin position="22"/>
        <end position="35"/>
    </location>
</feature>
<accession>A0ABQ8GPE7</accession>
<evidence type="ECO:0000313" key="8">
    <source>
        <dbReference type="Proteomes" id="UP000774617"/>
    </source>
</evidence>
<feature type="region of interest" description="Disordered" evidence="5">
    <location>
        <begin position="721"/>
        <end position="882"/>
    </location>
</feature>
<evidence type="ECO:0000313" key="7">
    <source>
        <dbReference type="EMBL" id="KAH7062065.1"/>
    </source>
</evidence>
<feature type="compositionally biased region" description="Low complexity" evidence="5">
    <location>
        <begin position="857"/>
        <end position="875"/>
    </location>
</feature>
<dbReference type="SUPFAM" id="SSF57850">
    <property type="entry name" value="RING/U-box"/>
    <property type="match status" value="1"/>
</dbReference>
<feature type="compositionally biased region" description="Low complexity" evidence="5">
    <location>
        <begin position="815"/>
        <end position="831"/>
    </location>
</feature>
<evidence type="ECO:0000256" key="1">
    <source>
        <dbReference type="ARBA" id="ARBA00022723"/>
    </source>
</evidence>
<dbReference type="SMART" id="SM00184">
    <property type="entry name" value="RING"/>
    <property type="match status" value="1"/>
</dbReference>
<dbReference type="InterPro" id="IPR017907">
    <property type="entry name" value="Znf_RING_CS"/>
</dbReference>
<feature type="compositionally biased region" description="Low complexity" evidence="5">
    <location>
        <begin position="1058"/>
        <end position="1083"/>
    </location>
</feature>
<dbReference type="Proteomes" id="UP000774617">
    <property type="component" value="Unassembled WGS sequence"/>
</dbReference>
<feature type="compositionally biased region" description="Polar residues" evidence="5">
    <location>
        <begin position="413"/>
        <end position="425"/>
    </location>
</feature>
<feature type="compositionally biased region" description="Polar residues" evidence="5">
    <location>
        <begin position="1045"/>
        <end position="1057"/>
    </location>
</feature>
<evidence type="ECO:0000256" key="3">
    <source>
        <dbReference type="ARBA" id="ARBA00022833"/>
    </source>
</evidence>
<feature type="compositionally biased region" description="Polar residues" evidence="5">
    <location>
        <begin position="1114"/>
        <end position="1124"/>
    </location>
</feature>
<dbReference type="InterPro" id="IPR013083">
    <property type="entry name" value="Znf_RING/FYVE/PHD"/>
</dbReference>
<feature type="region of interest" description="Disordered" evidence="5">
    <location>
        <begin position="1"/>
        <end position="99"/>
    </location>
</feature>
<feature type="compositionally biased region" description="Polar residues" evidence="5">
    <location>
        <begin position="10"/>
        <end position="21"/>
    </location>
</feature>
<gene>
    <name evidence="7" type="ORF">B0J12DRAFT_644043</name>
</gene>
<name>A0ABQ8GPE7_9PEZI</name>
<dbReference type="PROSITE" id="PS00518">
    <property type="entry name" value="ZF_RING_1"/>
    <property type="match status" value="1"/>
</dbReference>
<feature type="compositionally biased region" description="Low complexity" evidence="5">
    <location>
        <begin position="47"/>
        <end position="65"/>
    </location>
</feature>
<keyword evidence="3" id="KW-0862">Zinc</keyword>
<feature type="compositionally biased region" description="Acidic residues" evidence="5">
    <location>
        <begin position="607"/>
        <end position="618"/>
    </location>
</feature>
<keyword evidence="1" id="KW-0479">Metal-binding</keyword>
<feature type="domain" description="RING-type" evidence="6">
    <location>
        <begin position="118"/>
        <end position="159"/>
    </location>
</feature>
<evidence type="ECO:0000256" key="2">
    <source>
        <dbReference type="ARBA" id="ARBA00022771"/>
    </source>
</evidence>
<comment type="caution">
    <text evidence="7">The sequence shown here is derived from an EMBL/GenBank/DDBJ whole genome shotgun (WGS) entry which is preliminary data.</text>
</comment>
<feature type="compositionally biased region" description="Basic and acidic residues" evidence="5">
    <location>
        <begin position="1011"/>
        <end position="1025"/>
    </location>
</feature>
<feature type="compositionally biased region" description="Polar residues" evidence="5">
    <location>
        <begin position="847"/>
        <end position="856"/>
    </location>
</feature>
<sequence>MDPNELFPASSRTTRQKTPNDSASTASQSSTPSARTPHDMAPQKPGAQHAAKGSKAAAPARPPAKLIDTDRATRTASKDSLKAKQPKKPEDQPKPDKNEELLKVFRSDLDSLRSLVTCKICDRLLYEPYVISCGHTYCYSCLCTWFVNNRSRKTCPDCRALVVQPPAPAYLIREMTSIFINRAELLPPGEAQDLHKQWQKEEADLVLQDKNNEDVRTGGLFKGCFRVRAEPGLRAIRDEEDGVDRCPMCAWELEGGECAQCGLQFDDNGTLTWGNSFGGFSDMDETSEHDMSSEDLDGELELEDNEADLDFDGYGDALDDWQDQFDDDDHSYAVRRWLANEALARPHQPFGLGPARRRPAAHSAAGSRRRSYSASLVSDMMTEDTEMGNIEEEDEEDGDSSMNDFIDDGDPETASQGTNSADDQTPNPPYNNRSRRSRRVVESESSSGASHQPDEDEDNDDEGPIAPGRRRLQQLYRPQLQSGFRRRQVAPSSSAPEDASIDQDLDDEDTQALLYQAGWSPLGHEGDDDEMDEDDDSDGGRTTVGWEPIANSVERSRFGGSLTPTADRPGGPIRPPSRVGNPRFLDGSRGLRRRSSVLSAVSSTNYEDGEADDDDSDVDRDGDSSMRSPVVRPRGSRVRLRNNTTSNNSRPSSSGFSAGNSGENDTDENSDDTAAPGARRRPRLRAQRQEYDPRISWAFAQHMAELRDLNMQQPEAFLDHLEQLRATTPVARPRTSNRNRTAPSPLGPHPQFSPLSNGPLPPFSPPSAGPARLRTPISFNSVSGSSMPMSPRSERSQGSTSQASVSTTDAASNVSRRTPSSSGASSVTMTSDFPQMEPNHGAEFSNGAGQQADTSDSSINRSNTRTPSSTSRRNSGIYQGPISPGLNFAARFQAQHNRNPWNPFVPLSPMRPRQSVQRLRDQSSTATLRPRNSQRGLRQQPSQSSMRDNGAPAQHIRQQNSRVNLRSQPSQNRLSSQASSRTLRANNNPTVMHQSNASTSSVGSNSSQRSRLTEEERLSRARELVISRQQALQGGGTNPFAAGRRQTTPGQSSNGSTAGSVRSQYSVSSAQSLGSSSPASLVQPVIPPPFPNSQPTLGRRRSNRNVGAPPGAFIQTQPTNNTFNIRARSGSVPGTSPYGEERGVSFGSEGITAGGNSGHY</sequence>
<dbReference type="CDD" id="cd16568">
    <property type="entry name" value="RING-HC_ScPSH1-like"/>
    <property type="match status" value="1"/>
</dbReference>
<feature type="compositionally biased region" description="Acidic residues" evidence="5">
    <location>
        <begin position="381"/>
        <end position="411"/>
    </location>
</feature>
<dbReference type="InterPro" id="IPR027370">
    <property type="entry name" value="Znf-RING_euk"/>
</dbReference>
<dbReference type="InterPro" id="IPR001841">
    <property type="entry name" value="Znf_RING"/>
</dbReference>
<feature type="compositionally biased region" description="Polar residues" evidence="5">
    <location>
        <begin position="914"/>
        <end position="947"/>
    </location>
</feature>
<feature type="region of interest" description="Disordered" evidence="5">
    <location>
        <begin position="347"/>
        <end position="693"/>
    </location>
</feature>
<evidence type="ECO:0000259" key="6">
    <source>
        <dbReference type="PROSITE" id="PS50089"/>
    </source>
</evidence>
<dbReference type="EMBL" id="JAGTJR010000003">
    <property type="protein sequence ID" value="KAH7062065.1"/>
    <property type="molecule type" value="Genomic_DNA"/>
</dbReference>
<feature type="compositionally biased region" description="Low complexity" evidence="5">
    <location>
        <begin position="641"/>
        <end position="663"/>
    </location>
</feature>
<feature type="compositionally biased region" description="Low complexity" evidence="5">
    <location>
        <begin position="994"/>
        <end position="1010"/>
    </location>
</feature>
<dbReference type="Gene3D" id="3.30.40.10">
    <property type="entry name" value="Zinc/RING finger domain, C3HC4 (zinc finger)"/>
    <property type="match status" value="1"/>
</dbReference>
<keyword evidence="2 4" id="KW-0863">Zinc-finger</keyword>
<feature type="compositionally biased region" description="Polar residues" evidence="5">
    <location>
        <begin position="956"/>
        <end position="993"/>
    </location>
</feature>
<feature type="compositionally biased region" description="Basic and acidic residues" evidence="5">
    <location>
        <begin position="67"/>
        <end position="99"/>
    </location>
</feature>
<feature type="compositionally biased region" description="Acidic residues" evidence="5">
    <location>
        <begin position="499"/>
        <end position="510"/>
    </location>
</feature>
<feature type="compositionally biased region" description="Pro residues" evidence="5">
    <location>
        <begin position="759"/>
        <end position="768"/>
    </location>
</feature>
<protein>
    <recommendedName>
        <fullName evidence="6">RING-type domain-containing protein</fullName>
    </recommendedName>
</protein>
<feature type="region of interest" description="Disordered" evidence="5">
    <location>
        <begin position="899"/>
        <end position="1160"/>
    </location>
</feature>
<dbReference type="Pfam" id="PF13445">
    <property type="entry name" value="zf-RING_UBOX"/>
    <property type="match status" value="1"/>
</dbReference>
<feature type="compositionally biased region" description="Polar residues" evidence="5">
    <location>
        <begin position="797"/>
        <end position="814"/>
    </location>
</feature>
<organism evidence="7 8">
    <name type="scientific">Macrophomina phaseolina</name>
    <dbReference type="NCBI Taxonomy" id="35725"/>
    <lineage>
        <taxon>Eukaryota</taxon>
        <taxon>Fungi</taxon>
        <taxon>Dikarya</taxon>
        <taxon>Ascomycota</taxon>
        <taxon>Pezizomycotina</taxon>
        <taxon>Dothideomycetes</taxon>
        <taxon>Dothideomycetes incertae sedis</taxon>
        <taxon>Botryosphaeriales</taxon>
        <taxon>Botryosphaeriaceae</taxon>
        <taxon>Macrophomina</taxon>
    </lineage>
</organism>
<proteinExistence type="predicted"/>
<reference evidence="7 8" key="1">
    <citation type="journal article" date="2021" name="Nat. Commun.">
        <title>Genetic determinants of endophytism in the Arabidopsis root mycobiome.</title>
        <authorList>
            <person name="Mesny F."/>
            <person name="Miyauchi S."/>
            <person name="Thiergart T."/>
            <person name="Pickel B."/>
            <person name="Atanasova L."/>
            <person name="Karlsson M."/>
            <person name="Huettel B."/>
            <person name="Barry K.W."/>
            <person name="Haridas S."/>
            <person name="Chen C."/>
            <person name="Bauer D."/>
            <person name="Andreopoulos W."/>
            <person name="Pangilinan J."/>
            <person name="LaButti K."/>
            <person name="Riley R."/>
            <person name="Lipzen A."/>
            <person name="Clum A."/>
            <person name="Drula E."/>
            <person name="Henrissat B."/>
            <person name="Kohler A."/>
            <person name="Grigoriev I.V."/>
            <person name="Martin F.M."/>
            <person name="Hacquard S."/>
        </authorList>
    </citation>
    <scope>NUCLEOTIDE SEQUENCE [LARGE SCALE GENOMIC DNA]</scope>
    <source>
        <strain evidence="7 8">MPI-SDFR-AT-0080</strain>
    </source>
</reference>
<feature type="compositionally biased region" description="Acidic residues" evidence="5">
    <location>
        <begin position="454"/>
        <end position="463"/>
    </location>
</feature>